<evidence type="ECO:0000313" key="2">
    <source>
        <dbReference type="EMBL" id="KAJ4454542.1"/>
    </source>
</evidence>
<accession>A0ABQ8U5C0</accession>
<feature type="region of interest" description="Disordered" evidence="1">
    <location>
        <begin position="770"/>
        <end position="802"/>
    </location>
</feature>
<protein>
    <submittedName>
        <fullName evidence="2">Uncharacterized protein</fullName>
    </submittedName>
</protein>
<evidence type="ECO:0000313" key="3">
    <source>
        <dbReference type="Proteomes" id="UP001141327"/>
    </source>
</evidence>
<dbReference type="Proteomes" id="UP001141327">
    <property type="component" value="Unassembled WGS sequence"/>
</dbReference>
<evidence type="ECO:0000256" key="1">
    <source>
        <dbReference type="SAM" id="MobiDB-lite"/>
    </source>
</evidence>
<gene>
    <name evidence="2" type="ORF">PAPYR_10727</name>
</gene>
<reference evidence="2" key="1">
    <citation type="journal article" date="2022" name="bioRxiv">
        <title>Genomics of Preaxostyla Flagellates Illuminates Evolutionary Transitions and the Path Towards Mitochondrial Loss.</title>
        <authorList>
            <person name="Novak L.V.F."/>
            <person name="Treitli S.C."/>
            <person name="Pyrih J."/>
            <person name="Halakuc P."/>
            <person name="Pipaliya S.V."/>
            <person name="Vacek V."/>
            <person name="Brzon O."/>
            <person name="Soukal P."/>
            <person name="Eme L."/>
            <person name="Dacks J.B."/>
            <person name="Karnkowska A."/>
            <person name="Elias M."/>
            <person name="Hampl V."/>
        </authorList>
    </citation>
    <scope>NUCLEOTIDE SEQUENCE</scope>
    <source>
        <strain evidence="2">RCP-MX</strain>
    </source>
</reference>
<keyword evidence="3" id="KW-1185">Reference proteome</keyword>
<feature type="compositionally biased region" description="Basic and acidic residues" evidence="1">
    <location>
        <begin position="770"/>
        <end position="784"/>
    </location>
</feature>
<dbReference type="InterPro" id="IPR036866">
    <property type="entry name" value="RibonucZ/Hydroxyglut_hydro"/>
</dbReference>
<proteinExistence type="predicted"/>
<dbReference type="EMBL" id="JAPMOS010000149">
    <property type="protein sequence ID" value="KAJ4454542.1"/>
    <property type="molecule type" value="Genomic_DNA"/>
</dbReference>
<dbReference type="Gene3D" id="3.60.15.10">
    <property type="entry name" value="Ribonuclease Z/Hydroxyacylglutathione hydrolase-like"/>
    <property type="match status" value="1"/>
</dbReference>
<name>A0ABQ8U5C0_9EUKA</name>
<organism evidence="2 3">
    <name type="scientific">Paratrimastix pyriformis</name>
    <dbReference type="NCBI Taxonomy" id="342808"/>
    <lineage>
        <taxon>Eukaryota</taxon>
        <taxon>Metamonada</taxon>
        <taxon>Preaxostyla</taxon>
        <taxon>Paratrimastigidae</taxon>
        <taxon>Paratrimastix</taxon>
    </lineage>
</organism>
<comment type="caution">
    <text evidence="2">The sequence shown here is derived from an EMBL/GenBank/DDBJ whole genome shotgun (WGS) entry which is preliminary data.</text>
</comment>
<sequence>MWEYPLVLYVLMERGAVSADAARDWVVNLKIPLDRNGESVVATLHQSGSADRKQVVFDFGCAIGNIDNKAVFVISHEDEDHRALLESGKKDSIQPLSRQNLFWHRPLPKEISYFNKAFPKKIIPPTKSGTLPVECRRTEKDPDKFCVDAVPYDRYDWPSFFPFASSPPADRCLGNGLELRFFEPDMREYLCCDPNDHSMVTLLTETMDGHRPFRALFTGDAPSSLLLSHRGRPQPDPTVEFPLEYDVIQIPHHGSTAPGYNTVEQFCTLIADYYIVCAPDVADRKKAAAHDLTHLPELVTNIRIAQEYRRRIQPDRKPLCYRNDKATIILAVDGLQKKELCEKDRDTAERTLQWLLALRAAQGNVRGPDGQTVQTPEVEILLPKESTRPIRLRFSVKKGIRKVNSSADIAKMLSDTKTLTEALECLTEALKDQNKTRMDDLRTLEDAFMHFPSAVPDDVPPFANRVYPFLPLLNVMNTPTLEEKKRLRAAHELGKLFNETASGSFFLSRCLIYLRNCIHAGRLIPDFMKLFIQEVLSGIETPENIYLACRWLHRRKASVPTAATRTFLQRCSFYSPKVHSVFALLWNDVFDLNTPEEIIAIWARFAAECKEYEKVQIVKYEEDAEMVLIEGDLAALAARTLALMKPDLQSLQTVVELFSERLVFPTEAAPLLSEVLPRLLVQRRLDDQEPANDANNFAPRVWILIANLTARFLQTRCSDFDFLPFFLDEIMQFFIRWPIGSARFKALTPVLEVLFQKLRFHRRFQKELKKDNPDAAELTNKRTMVEGWTGPPPDDDDKNKKK</sequence>